<gene>
    <name evidence="1" type="ORF">F0562_028253</name>
</gene>
<dbReference type="OrthoDB" id="847067at2759"/>
<accession>A0A5J5B5Q1</accession>
<dbReference type="Proteomes" id="UP000325577">
    <property type="component" value="Linkage Group LG15"/>
</dbReference>
<name>A0A5J5B5Q1_9ASTE</name>
<keyword evidence="2" id="KW-1185">Reference proteome</keyword>
<organism evidence="1 2">
    <name type="scientific">Nyssa sinensis</name>
    <dbReference type="NCBI Taxonomy" id="561372"/>
    <lineage>
        <taxon>Eukaryota</taxon>
        <taxon>Viridiplantae</taxon>
        <taxon>Streptophyta</taxon>
        <taxon>Embryophyta</taxon>
        <taxon>Tracheophyta</taxon>
        <taxon>Spermatophyta</taxon>
        <taxon>Magnoliopsida</taxon>
        <taxon>eudicotyledons</taxon>
        <taxon>Gunneridae</taxon>
        <taxon>Pentapetalae</taxon>
        <taxon>asterids</taxon>
        <taxon>Cornales</taxon>
        <taxon>Nyssaceae</taxon>
        <taxon>Nyssa</taxon>
    </lineage>
</organism>
<dbReference type="EMBL" id="CM018038">
    <property type="protein sequence ID" value="KAA8538553.1"/>
    <property type="molecule type" value="Genomic_DNA"/>
</dbReference>
<sequence>MGIKEEVNVEKRSKNVKEMARTKGVLITVYVVSPTIRSHHTSDPIKRIKPNPFSLKPRSVRTRGYDRRAQLLAYAQELRHANSQPSPQCPKAKSLPKLKKWRWSSCSARRRLSFSPLFRRRKRAWRYQRIISDEPSKVDRSCGTKRFRSKSRRFWRRLGCMLKEISCGWHCNKV</sequence>
<evidence type="ECO:0000313" key="2">
    <source>
        <dbReference type="Proteomes" id="UP000325577"/>
    </source>
</evidence>
<proteinExistence type="predicted"/>
<protein>
    <submittedName>
        <fullName evidence="1">Uncharacterized protein</fullName>
    </submittedName>
</protein>
<evidence type="ECO:0000313" key="1">
    <source>
        <dbReference type="EMBL" id="KAA8538553.1"/>
    </source>
</evidence>
<reference evidence="1 2" key="1">
    <citation type="submission" date="2019-09" db="EMBL/GenBank/DDBJ databases">
        <title>A chromosome-level genome assembly of the Chinese tupelo Nyssa sinensis.</title>
        <authorList>
            <person name="Yang X."/>
            <person name="Kang M."/>
            <person name="Yang Y."/>
            <person name="Xiong H."/>
            <person name="Wang M."/>
            <person name="Zhang Z."/>
            <person name="Wang Z."/>
            <person name="Wu H."/>
            <person name="Ma T."/>
            <person name="Liu J."/>
            <person name="Xi Z."/>
        </authorList>
    </citation>
    <scope>NUCLEOTIDE SEQUENCE [LARGE SCALE GENOMIC DNA]</scope>
    <source>
        <strain evidence="1">J267</strain>
        <tissue evidence="1">Leaf</tissue>
    </source>
</reference>
<dbReference type="AlphaFoldDB" id="A0A5J5B5Q1"/>